<evidence type="ECO:0000256" key="2">
    <source>
        <dbReference type="SAM" id="SignalP"/>
    </source>
</evidence>
<feature type="region of interest" description="Disordered" evidence="1">
    <location>
        <begin position="578"/>
        <end position="608"/>
    </location>
</feature>
<feature type="chain" id="PRO_5013177868" description="MYXO-CTERM domain-containing protein" evidence="2">
    <location>
        <begin position="37"/>
        <end position="647"/>
    </location>
</feature>
<keyword evidence="2" id="KW-0732">Signal</keyword>
<reference evidence="3 4" key="1">
    <citation type="submission" date="2016-11" db="EMBL/GenBank/DDBJ databases">
        <authorList>
            <person name="Jaros S."/>
            <person name="Januszkiewicz K."/>
            <person name="Wedrychowicz H."/>
        </authorList>
    </citation>
    <scope>NUCLEOTIDE SEQUENCE [LARGE SCALE GENOMIC DNA]</scope>
    <source>
        <strain evidence="3 4">CGMCC 1.10190</strain>
    </source>
</reference>
<dbReference type="EMBL" id="FQXE01000001">
    <property type="protein sequence ID" value="SHG92577.1"/>
    <property type="molecule type" value="Genomic_DNA"/>
</dbReference>
<feature type="region of interest" description="Disordered" evidence="1">
    <location>
        <begin position="255"/>
        <end position="278"/>
    </location>
</feature>
<keyword evidence="4" id="KW-1185">Reference proteome</keyword>
<dbReference type="InterPro" id="IPR028974">
    <property type="entry name" value="TSP_type-3_rpt"/>
</dbReference>
<gene>
    <name evidence="3" type="ORF">SAMN04488135_101608</name>
</gene>
<sequence length="647" mass="69151">MKTQRNPMKHKNAAPRKAGRLACALALLSPLGAALAAGSPGITGKYVGEYQFYMNSAIDSGAPHFRIVTGENGVKYNVLGGSFKRAYWEWDFDKKTIVMGGGYLRAMNIVYPPYQLRNYGYTKIIGQTMPPAVPDLNEVTGTFVDNGDGTYTARYALQIYFDMAGYPVGNIIQKFRIDQQDGKLKIVSLDADAETGEEDGMPGRKIVGVFPFVVSPQWDADVMFKDDGTDSNGDGIPDALALALGLDPKVSDNDGDGIADADEIGPFALQPRDSDNDASPDIWEAGDFANDGTPDLAQGMGSVKVVSNLRTVNGERVSLYAPPNDYFVTPAARGEAIDSDYVPLLAANGADGKALDYSLGTVYYKVTTFDTPYQRFYDYNVTLLTIYELQTTHIPNQQGYVEQAQIWLDTHDASDSAYASWVTRLTNRQATLVGFQNDLAAKQAILPDYLAAFKEEGTAVFGEGFENLSSPDFQALLTPDDTDPSNGRVGRFRDNVVVRLQFAQGIPQGLTLVRGRKSSYADDAGQAIWTPHIDPVAWKAVDANTIEVMVDSIQKYTGTVADPVTPEFVSLIVAHTETGRGAGDNDDDSGGDNGGDGGAVAPPVAHGGGGSGSLGWLSALGLAGLALTRRLRKGPGGRPAGRPGSGG</sequence>
<evidence type="ECO:0008006" key="5">
    <source>
        <dbReference type="Google" id="ProtNLM"/>
    </source>
</evidence>
<evidence type="ECO:0000313" key="4">
    <source>
        <dbReference type="Proteomes" id="UP000184226"/>
    </source>
</evidence>
<accession>A0A1M5NSY4</accession>
<dbReference type="SUPFAM" id="SSF103647">
    <property type="entry name" value="TSP type-3 repeat"/>
    <property type="match status" value="1"/>
</dbReference>
<organism evidence="3 4">
    <name type="scientific">Pollutimonas bauzanensis</name>
    <dbReference type="NCBI Taxonomy" id="658167"/>
    <lineage>
        <taxon>Bacteria</taxon>
        <taxon>Pseudomonadati</taxon>
        <taxon>Pseudomonadota</taxon>
        <taxon>Betaproteobacteria</taxon>
        <taxon>Burkholderiales</taxon>
        <taxon>Alcaligenaceae</taxon>
        <taxon>Pollutimonas</taxon>
    </lineage>
</organism>
<dbReference type="STRING" id="658167.SAMN04488135_101608"/>
<evidence type="ECO:0000313" key="3">
    <source>
        <dbReference type="EMBL" id="SHG92577.1"/>
    </source>
</evidence>
<feature type="signal peptide" evidence="2">
    <location>
        <begin position="1"/>
        <end position="36"/>
    </location>
</feature>
<protein>
    <recommendedName>
        <fullName evidence="5">MYXO-CTERM domain-containing protein</fullName>
    </recommendedName>
</protein>
<name>A0A1M5NSY4_9BURK</name>
<dbReference type="Proteomes" id="UP000184226">
    <property type="component" value="Unassembled WGS sequence"/>
</dbReference>
<proteinExistence type="predicted"/>
<dbReference type="AlphaFoldDB" id="A0A1M5NSY4"/>
<evidence type="ECO:0000256" key="1">
    <source>
        <dbReference type="SAM" id="MobiDB-lite"/>
    </source>
</evidence>
<dbReference type="GO" id="GO:0005509">
    <property type="term" value="F:calcium ion binding"/>
    <property type="evidence" value="ECO:0007669"/>
    <property type="project" value="InterPro"/>
</dbReference>
<dbReference type="RefSeq" id="WP_073101567.1">
    <property type="nucleotide sequence ID" value="NZ_FQXE01000001.1"/>
</dbReference>